<keyword evidence="2" id="KW-1015">Disulfide bond</keyword>
<feature type="non-terminal residue" evidence="5">
    <location>
        <position position="1"/>
    </location>
</feature>
<dbReference type="OrthoDB" id="10012075at2759"/>
<accession>A0A1Y3ALV6</accession>
<dbReference type="PANTHER" id="PTHR45080:SF8">
    <property type="entry name" value="IG-LIKE DOMAIN-CONTAINING PROTEIN"/>
    <property type="match status" value="1"/>
</dbReference>
<evidence type="ECO:0000313" key="6">
    <source>
        <dbReference type="Proteomes" id="UP000194236"/>
    </source>
</evidence>
<dbReference type="InterPro" id="IPR036179">
    <property type="entry name" value="Ig-like_dom_sf"/>
</dbReference>
<dbReference type="InterPro" id="IPR013783">
    <property type="entry name" value="Ig-like_fold"/>
</dbReference>
<comment type="caution">
    <text evidence="5">The sequence shown here is derived from an EMBL/GenBank/DDBJ whole genome shotgun (WGS) entry which is preliminary data.</text>
</comment>
<dbReference type="SMART" id="SM00408">
    <property type="entry name" value="IGc2"/>
    <property type="match status" value="1"/>
</dbReference>
<dbReference type="GO" id="GO:0007156">
    <property type="term" value="P:homophilic cell adhesion via plasma membrane adhesion molecules"/>
    <property type="evidence" value="ECO:0007669"/>
    <property type="project" value="TreeGrafter"/>
</dbReference>
<dbReference type="GO" id="GO:0005886">
    <property type="term" value="C:plasma membrane"/>
    <property type="evidence" value="ECO:0007669"/>
    <property type="project" value="TreeGrafter"/>
</dbReference>
<keyword evidence="3" id="KW-0393">Immunoglobulin domain</keyword>
<organism evidence="5 6">
    <name type="scientific">Euroglyphus maynei</name>
    <name type="common">Mayne's house dust mite</name>
    <dbReference type="NCBI Taxonomy" id="6958"/>
    <lineage>
        <taxon>Eukaryota</taxon>
        <taxon>Metazoa</taxon>
        <taxon>Ecdysozoa</taxon>
        <taxon>Arthropoda</taxon>
        <taxon>Chelicerata</taxon>
        <taxon>Arachnida</taxon>
        <taxon>Acari</taxon>
        <taxon>Acariformes</taxon>
        <taxon>Sarcoptiformes</taxon>
        <taxon>Astigmata</taxon>
        <taxon>Psoroptidia</taxon>
        <taxon>Analgoidea</taxon>
        <taxon>Pyroglyphidae</taxon>
        <taxon>Pyroglyphinae</taxon>
        <taxon>Euroglyphus</taxon>
    </lineage>
</organism>
<reference evidence="5 6" key="1">
    <citation type="submission" date="2017-03" db="EMBL/GenBank/DDBJ databases">
        <title>Genome Survey of Euroglyphus maynei.</title>
        <authorList>
            <person name="Arlian L.G."/>
            <person name="Morgan M.S."/>
            <person name="Rider S.D."/>
        </authorList>
    </citation>
    <scope>NUCLEOTIDE SEQUENCE [LARGE SCALE GENOMIC DNA]</scope>
    <source>
        <strain evidence="5">Arlian Lab</strain>
        <tissue evidence="5">Whole body</tissue>
    </source>
</reference>
<dbReference type="GO" id="GO:0008046">
    <property type="term" value="F:axon guidance receptor activity"/>
    <property type="evidence" value="ECO:0007669"/>
    <property type="project" value="TreeGrafter"/>
</dbReference>
<feature type="non-terminal residue" evidence="5">
    <location>
        <position position="92"/>
    </location>
</feature>
<evidence type="ECO:0000259" key="4">
    <source>
        <dbReference type="PROSITE" id="PS50835"/>
    </source>
</evidence>
<protein>
    <submittedName>
        <fullName evidence="5">Lachesin-like protein</fullName>
    </submittedName>
</protein>
<name>A0A1Y3ALV6_EURMA</name>
<proteinExistence type="predicted"/>
<dbReference type="GO" id="GO:0043025">
    <property type="term" value="C:neuronal cell body"/>
    <property type="evidence" value="ECO:0007669"/>
    <property type="project" value="TreeGrafter"/>
</dbReference>
<dbReference type="PANTHER" id="PTHR45080">
    <property type="entry name" value="CONTACTIN 5"/>
    <property type="match status" value="1"/>
</dbReference>
<dbReference type="GO" id="GO:0050808">
    <property type="term" value="P:synapse organization"/>
    <property type="evidence" value="ECO:0007669"/>
    <property type="project" value="TreeGrafter"/>
</dbReference>
<dbReference type="Pfam" id="PF13927">
    <property type="entry name" value="Ig_3"/>
    <property type="match status" value="1"/>
</dbReference>
<evidence type="ECO:0000313" key="5">
    <source>
        <dbReference type="EMBL" id="OTF69431.1"/>
    </source>
</evidence>
<dbReference type="EMBL" id="MUJZ01070525">
    <property type="protein sequence ID" value="OTF69431.1"/>
    <property type="molecule type" value="Genomic_DNA"/>
</dbReference>
<dbReference type="GO" id="GO:0030424">
    <property type="term" value="C:axon"/>
    <property type="evidence" value="ECO:0007669"/>
    <property type="project" value="TreeGrafter"/>
</dbReference>
<keyword evidence="6" id="KW-1185">Reference proteome</keyword>
<dbReference type="SUPFAM" id="SSF48726">
    <property type="entry name" value="Immunoglobulin"/>
    <property type="match status" value="1"/>
</dbReference>
<sequence length="92" mass="10527">RPKIKVSNQLVGSTIGSDVQLECRCEASPQPITSWIRYDGQIISKSLTTKYKLNEEHESYRTKMKLRIFNLDEKDFGSYKCVAKNVLGEKEG</sequence>
<evidence type="ECO:0000256" key="1">
    <source>
        <dbReference type="ARBA" id="ARBA00022729"/>
    </source>
</evidence>
<dbReference type="Gene3D" id="2.60.40.10">
    <property type="entry name" value="Immunoglobulins"/>
    <property type="match status" value="1"/>
</dbReference>
<evidence type="ECO:0000256" key="2">
    <source>
        <dbReference type="ARBA" id="ARBA00023157"/>
    </source>
</evidence>
<gene>
    <name evidence="5" type="ORF">BLA29_014932</name>
</gene>
<feature type="domain" description="Ig-like" evidence="4">
    <location>
        <begin position="2"/>
        <end position="92"/>
    </location>
</feature>
<evidence type="ECO:0000256" key="3">
    <source>
        <dbReference type="ARBA" id="ARBA00023319"/>
    </source>
</evidence>
<dbReference type="Proteomes" id="UP000194236">
    <property type="component" value="Unassembled WGS sequence"/>
</dbReference>
<dbReference type="AlphaFoldDB" id="A0A1Y3ALV6"/>
<keyword evidence="1" id="KW-0732">Signal</keyword>
<dbReference type="PROSITE" id="PS50835">
    <property type="entry name" value="IG_LIKE"/>
    <property type="match status" value="1"/>
</dbReference>
<dbReference type="InterPro" id="IPR003598">
    <property type="entry name" value="Ig_sub2"/>
</dbReference>
<dbReference type="FunFam" id="2.60.40.10:FF:000032">
    <property type="entry name" value="palladin isoform X1"/>
    <property type="match status" value="1"/>
</dbReference>
<dbReference type="InterPro" id="IPR007110">
    <property type="entry name" value="Ig-like_dom"/>
</dbReference>
<dbReference type="InterPro" id="IPR050958">
    <property type="entry name" value="Cell_Adh-Cytoskel_Orgn"/>
</dbReference>